<dbReference type="Proteomes" id="UP000256970">
    <property type="component" value="Unassembled WGS sequence"/>
</dbReference>
<dbReference type="PANTHER" id="PTHR31356:SF8">
    <property type="entry name" value="L-ASCORBATE PEROXIDASE 6-RELATED"/>
    <property type="match status" value="1"/>
</dbReference>
<dbReference type="InterPro" id="IPR002016">
    <property type="entry name" value="Haem_peroxidase"/>
</dbReference>
<dbReference type="PRINTS" id="PR00459">
    <property type="entry name" value="ASPEROXIDASE"/>
</dbReference>
<dbReference type="GO" id="GO:0034599">
    <property type="term" value="P:cellular response to oxidative stress"/>
    <property type="evidence" value="ECO:0007669"/>
    <property type="project" value="InterPro"/>
</dbReference>
<dbReference type="PRINTS" id="PR00458">
    <property type="entry name" value="PEROXIDASE"/>
</dbReference>
<dbReference type="GO" id="GO:0000302">
    <property type="term" value="P:response to reactive oxygen species"/>
    <property type="evidence" value="ECO:0007669"/>
    <property type="project" value="TreeGrafter"/>
</dbReference>
<comment type="cofactor">
    <cofactor evidence="1">
        <name>heme b</name>
        <dbReference type="ChEBI" id="CHEBI:60344"/>
    </cofactor>
</comment>
<dbReference type="GO" id="GO:0020037">
    <property type="term" value="F:heme binding"/>
    <property type="evidence" value="ECO:0007669"/>
    <property type="project" value="InterPro"/>
</dbReference>
<dbReference type="AlphaFoldDB" id="A0A383VVV0"/>
<dbReference type="Pfam" id="PF00141">
    <property type="entry name" value="peroxidase"/>
    <property type="match status" value="1"/>
</dbReference>
<dbReference type="GO" id="GO:0016688">
    <property type="term" value="F:L-ascorbate peroxidase activity"/>
    <property type="evidence" value="ECO:0007669"/>
    <property type="project" value="UniProtKB-EC"/>
</dbReference>
<dbReference type="EMBL" id="FNXT01000896">
    <property type="protein sequence ID" value="SZX69040.1"/>
    <property type="molecule type" value="Genomic_DNA"/>
</dbReference>
<keyword evidence="7" id="KW-1185">Reference proteome</keyword>
<evidence type="ECO:0000313" key="7">
    <source>
        <dbReference type="Proteomes" id="UP000256970"/>
    </source>
</evidence>
<keyword evidence="4" id="KW-0560">Oxidoreductase</keyword>
<protein>
    <recommendedName>
        <fullName evidence="3">L-ascorbate peroxidase</fullName>
        <ecNumber evidence="3">1.11.1.11</ecNumber>
    </recommendedName>
</protein>
<evidence type="ECO:0000259" key="5">
    <source>
        <dbReference type="PROSITE" id="PS50873"/>
    </source>
</evidence>
<dbReference type="GO" id="GO:0042744">
    <property type="term" value="P:hydrogen peroxide catabolic process"/>
    <property type="evidence" value="ECO:0007669"/>
    <property type="project" value="TreeGrafter"/>
</dbReference>
<proteinExistence type="inferred from homology"/>
<feature type="domain" description="Plant heme peroxidase family profile" evidence="5">
    <location>
        <begin position="119"/>
        <end position="336"/>
    </location>
</feature>
<evidence type="ECO:0000256" key="3">
    <source>
        <dbReference type="ARBA" id="ARBA00012940"/>
    </source>
</evidence>
<dbReference type="Gene3D" id="1.10.420.10">
    <property type="entry name" value="Peroxidase, domain 2"/>
    <property type="match status" value="1"/>
</dbReference>
<dbReference type="InterPro" id="IPR002207">
    <property type="entry name" value="Peroxidase_I"/>
</dbReference>
<dbReference type="InterPro" id="IPR010255">
    <property type="entry name" value="Haem_peroxidase_sf"/>
</dbReference>
<dbReference type="SUPFAM" id="SSF48113">
    <property type="entry name" value="Heme-dependent peroxidases"/>
    <property type="match status" value="1"/>
</dbReference>
<sequence length="336" mass="34853">MMQQNMLKTCSLQRCGCFQPAKLGAPVRPQRAAFRAAAAGKQSANSAGTAAPLQLSRRQALVQLPGSALLASLAALLAAEQLSTAVPPAAAAPGPRQLDQETKAAVAAALNKVVTKPKAPVILRLAYHDAATFSAAAGDGGANASIQFELGRPENTGLKRGWRLIEQVSDELKKTPAAGKLSNADLIALAGAHAVAVCGGPVIDVPVGRVDAAGPDPEYRMVSEKAGVAALVANFAEKGLGVQQLVALSGAHTIGGKGFGDPVTFDNAYYTSLLAKPWLNPNDPMADMIGLPSDHALPDDPECLKLIETYAADQQRFFKDFAAAYQQLTNLGAVWA</sequence>
<comment type="similarity">
    <text evidence="2">Belongs to the peroxidase family. Ascorbate peroxidase subfamily.</text>
</comment>
<evidence type="ECO:0000313" key="6">
    <source>
        <dbReference type="EMBL" id="SZX69040.1"/>
    </source>
</evidence>
<organism evidence="6 7">
    <name type="scientific">Tetradesmus obliquus</name>
    <name type="common">Green alga</name>
    <name type="synonym">Acutodesmus obliquus</name>
    <dbReference type="NCBI Taxonomy" id="3088"/>
    <lineage>
        <taxon>Eukaryota</taxon>
        <taxon>Viridiplantae</taxon>
        <taxon>Chlorophyta</taxon>
        <taxon>core chlorophytes</taxon>
        <taxon>Chlorophyceae</taxon>
        <taxon>CS clade</taxon>
        <taxon>Sphaeropleales</taxon>
        <taxon>Scenedesmaceae</taxon>
        <taxon>Tetradesmus</taxon>
    </lineage>
</organism>
<dbReference type="InterPro" id="IPR044831">
    <property type="entry name" value="Ccp1-like"/>
</dbReference>
<dbReference type="STRING" id="3088.A0A383VVV0"/>
<gene>
    <name evidence="6" type="ORF">BQ4739_LOCUS9345</name>
</gene>
<dbReference type="PROSITE" id="PS50873">
    <property type="entry name" value="PEROXIDASE_4"/>
    <property type="match status" value="1"/>
</dbReference>
<dbReference type="PANTHER" id="PTHR31356">
    <property type="entry name" value="THYLAKOID LUMENAL 29 KDA PROTEIN, CHLOROPLASTIC-RELATED"/>
    <property type="match status" value="1"/>
</dbReference>
<dbReference type="Gene3D" id="1.10.520.10">
    <property type="match status" value="1"/>
</dbReference>
<dbReference type="EC" id="1.11.1.11" evidence="3"/>
<name>A0A383VVV0_TETOB</name>
<evidence type="ECO:0000256" key="2">
    <source>
        <dbReference type="ARBA" id="ARBA00006873"/>
    </source>
</evidence>
<dbReference type="InterPro" id="IPR019793">
    <property type="entry name" value="Peroxidases_heam-ligand_BS"/>
</dbReference>
<accession>A0A383VVV0</accession>
<evidence type="ECO:0000256" key="4">
    <source>
        <dbReference type="ARBA" id="ARBA00023002"/>
    </source>
</evidence>
<reference evidence="6 7" key="1">
    <citation type="submission" date="2016-10" db="EMBL/GenBank/DDBJ databases">
        <authorList>
            <person name="Cai Z."/>
        </authorList>
    </citation>
    <scope>NUCLEOTIDE SEQUENCE [LARGE SCALE GENOMIC DNA]</scope>
</reference>
<evidence type="ECO:0000256" key="1">
    <source>
        <dbReference type="ARBA" id="ARBA00001970"/>
    </source>
</evidence>
<dbReference type="PROSITE" id="PS00435">
    <property type="entry name" value="PEROXIDASE_1"/>
    <property type="match status" value="1"/>
</dbReference>